<keyword evidence="1" id="KW-0812">Transmembrane</keyword>
<protein>
    <submittedName>
        <fullName evidence="2">Uncharacterized protein</fullName>
    </submittedName>
</protein>
<reference evidence="2" key="2">
    <citation type="journal article" date="2015" name="Fish Shellfish Immunol.">
        <title>Early steps in the European eel (Anguilla anguilla)-Vibrio vulnificus interaction in the gills: Role of the RtxA13 toxin.</title>
        <authorList>
            <person name="Callol A."/>
            <person name="Pajuelo D."/>
            <person name="Ebbesson L."/>
            <person name="Teles M."/>
            <person name="MacKenzie S."/>
            <person name="Amaro C."/>
        </authorList>
    </citation>
    <scope>NUCLEOTIDE SEQUENCE</scope>
</reference>
<keyword evidence="1" id="KW-1133">Transmembrane helix</keyword>
<keyword evidence="1" id="KW-0472">Membrane</keyword>
<proteinExistence type="predicted"/>
<reference evidence="2" key="1">
    <citation type="submission" date="2014-11" db="EMBL/GenBank/DDBJ databases">
        <authorList>
            <person name="Amaro Gonzalez C."/>
        </authorList>
    </citation>
    <scope>NUCLEOTIDE SEQUENCE</scope>
</reference>
<name>A0A0E9PCC3_ANGAN</name>
<dbReference type="EMBL" id="GBXM01106877">
    <property type="protein sequence ID" value="JAH01700.1"/>
    <property type="molecule type" value="Transcribed_RNA"/>
</dbReference>
<organism evidence="2">
    <name type="scientific">Anguilla anguilla</name>
    <name type="common">European freshwater eel</name>
    <name type="synonym">Muraena anguilla</name>
    <dbReference type="NCBI Taxonomy" id="7936"/>
    <lineage>
        <taxon>Eukaryota</taxon>
        <taxon>Metazoa</taxon>
        <taxon>Chordata</taxon>
        <taxon>Craniata</taxon>
        <taxon>Vertebrata</taxon>
        <taxon>Euteleostomi</taxon>
        <taxon>Actinopterygii</taxon>
        <taxon>Neopterygii</taxon>
        <taxon>Teleostei</taxon>
        <taxon>Anguilliformes</taxon>
        <taxon>Anguillidae</taxon>
        <taxon>Anguilla</taxon>
    </lineage>
</organism>
<feature type="transmembrane region" description="Helical" evidence="1">
    <location>
        <begin position="47"/>
        <end position="67"/>
    </location>
</feature>
<dbReference type="AlphaFoldDB" id="A0A0E9PCC3"/>
<evidence type="ECO:0000256" key="1">
    <source>
        <dbReference type="SAM" id="Phobius"/>
    </source>
</evidence>
<evidence type="ECO:0000313" key="2">
    <source>
        <dbReference type="EMBL" id="JAH01700.1"/>
    </source>
</evidence>
<sequence length="68" mass="7882">MNSLYYSLSLISFRVVYNIISNPFLCGSFVSFISCYMNGLKHYDSHLLINPLLVCLLVFRIEVNFILI</sequence>
<accession>A0A0E9PCC3</accession>
<feature type="transmembrane region" description="Helical" evidence="1">
    <location>
        <begin position="15"/>
        <end position="35"/>
    </location>
</feature>